<feature type="compositionally biased region" description="Low complexity" evidence="1">
    <location>
        <begin position="60"/>
        <end position="70"/>
    </location>
</feature>
<dbReference type="AlphaFoldDB" id="A0A660C9G6"/>
<gene>
    <name evidence="2" type="ORF">JD82_00806</name>
</gene>
<evidence type="ECO:0000313" key="3">
    <source>
        <dbReference type="Proteomes" id="UP000317303"/>
    </source>
</evidence>
<feature type="compositionally biased region" description="Basic residues" evidence="1">
    <location>
        <begin position="190"/>
        <end position="200"/>
    </location>
</feature>
<feature type="compositionally biased region" description="Low complexity" evidence="1">
    <location>
        <begin position="78"/>
        <end position="92"/>
    </location>
</feature>
<reference evidence="2 3" key="1">
    <citation type="submission" date="2019-07" db="EMBL/GenBank/DDBJ databases">
        <title>R&amp;d 2014.</title>
        <authorList>
            <person name="Klenk H.-P."/>
        </authorList>
    </citation>
    <scope>NUCLEOTIDE SEQUENCE [LARGE SCALE GENOMIC DNA]</scope>
    <source>
        <strain evidence="2 3">DSM 43194</strain>
    </source>
</reference>
<dbReference type="RefSeq" id="WP_084706019.1">
    <property type="nucleotide sequence ID" value="NZ_JOIJ01000021.1"/>
</dbReference>
<dbReference type="Proteomes" id="UP000317303">
    <property type="component" value="Unassembled WGS sequence"/>
</dbReference>
<feature type="region of interest" description="Disordered" evidence="1">
    <location>
        <begin position="60"/>
        <end position="92"/>
    </location>
</feature>
<feature type="compositionally biased region" description="Low complexity" evidence="1">
    <location>
        <begin position="10"/>
        <end position="20"/>
    </location>
</feature>
<accession>A0A660C9G6</accession>
<organism evidence="2 3">
    <name type="scientific">Prauserella rugosa</name>
    <dbReference type="NCBI Taxonomy" id="43354"/>
    <lineage>
        <taxon>Bacteria</taxon>
        <taxon>Bacillati</taxon>
        <taxon>Actinomycetota</taxon>
        <taxon>Actinomycetes</taxon>
        <taxon>Pseudonocardiales</taxon>
        <taxon>Pseudonocardiaceae</taxon>
        <taxon>Prauserella</taxon>
    </lineage>
</organism>
<comment type="caution">
    <text evidence="2">The sequence shown here is derived from an EMBL/GenBank/DDBJ whole genome shotgun (WGS) entry which is preliminary data.</text>
</comment>
<keyword evidence="3" id="KW-1185">Reference proteome</keyword>
<evidence type="ECO:0000256" key="1">
    <source>
        <dbReference type="SAM" id="MobiDB-lite"/>
    </source>
</evidence>
<dbReference type="EMBL" id="VLJV01000001">
    <property type="protein sequence ID" value="TWH18984.1"/>
    <property type="molecule type" value="Genomic_DNA"/>
</dbReference>
<evidence type="ECO:0000313" key="2">
    <source>
        <dbReference type="EMBL" id="TWH18984.1"/>
    </source>
</evidence>
<dbReference type="OrthoDB" id="5196858at2"/>
<feature type="region of interest" description="Disordered" evidence="1">
    <location>
        <begin position="1"/>
        <end position="20"/>
    </location>
</feature>
<protein>
    <submittedName>
        <fullName evidence="2">Uncharacterized protein</fullName>
    </submittedName>
</protein>
<sequence>MSGTEGAGTDGPYAGAAGPGADSARLAEEIRLLVDLVTERAEPWLRAVFAAGHGAGDPASCSAGAAAGSENGAGNGADSGADSPKAAGTGARDGADTAWTSCSWCPLCAVVSVVRGEAPEIAARVLDQAAQLIALLRAVLADRWQPEEGVHMPGYRPASRPGPPPDPSHASGAGARTGAAAGADAGGAGRRVHKVTVRPRRNWDAGE</sequence>
<feature type="compositionally biased region" description="Low complexity" evidence="1">
    <location>
        <begin position="168"/>
        <end position="183"/>
    </location>
</feature>
<feature type="region of interest" description="Disordered" evidence="1">
    <location>
        <begin position="150"/>
        <end position="207"/>
    </location>
</feature>
<proteinExistence type="predicted"/>
<name>A0A660C9G6_9PSEU</name>